<protein>
    <submittedName>
        <fullName evidence="2">Uncharacterized protein</fullName>
    </submittedName>
</protein>
<dbReference type="Gramene" id="OMERI11G10440.2">
    <property type="protein sequence ID" value="OMERI11G10440.2"/>
    <property type="gene ID" value="OMERI11G10440"/>
</dbReference>
<proteinExistence type="predicted"/>
<feature type="compositionally biased region" description="Low complexity" evidence="1">
    <location>
        <begin position="39"/>
        <end position="62"/>
    </location>
</feature>
<sequence length="195" mass="21552">MRSGKSRSGGDTVPRSQKEGPQIGRRPSPASAPPPAPQEQPQQQRQRPLPSSSASAAAPDPRISTTIGPAPPQPLDPSLSWLSAPAISSGRWWCSWQWLPHRCEWSCLVATIVSLTLRSSDYYLQQQQLQAPDFKQGKALRLPDQNALDGKSKVVSKLCFFILRSVDLVSGTSTVCYKYRSYALQRSVNTEIFFL</sequence>
<name>A0A0E0F5E8_9ORYZ</name>
<keyword evidence="3" id="KW-1185">Reference proteome</keyword>
<organism evidence="2">
    <name type="scientific">Oryza meridionalis</name>
    <dbReference type="NCBI Taxonomy" id="40149"/>
    <lineage>
        <taxon>Eukaryota</taxon>
        <taxon>Viridiplantae</taxon>
        <taxon>Streptophyta</taxon>
        <taxon>Embryophyta</taxon>
        <taxon>Tracheophyta</taxon>
        <taxon>Spermatophyta</taxon>
        <taxon>Magnoliopsida</taxon>
        <taxon>Liliopsida</taxon>
        <taxon>Poales</taxon>
        <taxon>Poaceae</taxon>
        <taxon>BOP clade</taxon>
        <taxon>Oryzoideae</taxon>
        <taxon>Oryzeae</taxon>
        <taxon>Oryzinae</taxon>
        <taxon>Oryza</taxon>
    </lineage>
</organism>
<feature type="region of interest" description="Disordered" evidence="1">
    <location>
        <begin position="1"/>
        <end position="74"/>
    </location>
</feature>
<reference evidence="2" key="1">
    <citation type="submission" date="2015-04" db="UniProtKB">
        <authorList>
            <consortium name="EnsemblPlants"/>
        </authorList>
    </citation>
    <scope>IDENTIFICATION</scope>
</reference>
<dbReference type="AlphaFoldDB" id="A0A0E0F5E8"/>
<dbReference type="Proteomes" id="UP000008021">
    <property type="component" value="Chromosome 11"/>
</dbReference>
<dbReference type="EnsemblPlants" id="OMERI11G10440.2">
    <property type="protein sequence ID" value="OMERI11G10440.2"/>
    <property type="gene ID" value="OMERI11G10440"/>
</dbReference>
<accession>A0A0E0F5E8</accession>
<evidence type="ECO:0000313" key="3">
    <source>
        <dbReference type="Proteomes" id="UP000008021"/>
    </source>
</evidence>
<evidence type="ECO:0000256" key="1">
    <source>
        <dbReference type="SAM" id="MobiDB-lite"/>
    </source>
</evidence>
<dbReference type="HOGENOM" id="CLU_120692_0_0_1"/>
<reference evidence="2" key="2">
    <citation type="submission" date="2018-05" db="EMBL/GenBank/DDBJ databases">
        <title>OmerRS3 (Oryza meridionalis Reference Sequence Version 3).</title>
        <authorList>
            <person name="Zhang J."/>
            <person name="Kudrna D."/>
            <person name="Lee S."/>
            <person name="Talag J."/>
            <person name="Welchert J."/>
            <person name="Wing R.A."/>
        </authorList>
    </citation>
    <scope>NUCLEOTIDE SEQUENCE [LARGE SCALE GENOMIC DNA]</scope>
    <source>
        <strain evidence="2">cv. OR44</strain>
    </source>
</reference>
<evidence type="ECO:0000313" key="2">
    <source>
        <dbReference type="EnsemblPlants" id="OMERI11G10440.2"/>
    </source>
</evidence>